<comment type="caution">
    <text evidence="10">The sequence shown here is derived from an EMBL/GenBank/DDBJ whole genome shotgun (WGS) entry which is preliminary data.</text>
</comment>
<dbReference type="GO" id="GO:0048262">
    <property type="term" value="P:determination of dorsal/ventral asymmetry"/>
    <property type="evidence" value="ECO:0007669"/>
    <property type="project" value="UniProtKB-ARBA"/>
</dbReference>
<gene>
    <name evidence="10" type="ORF">K7X08_027909</name>
</gene>
<dbReference type="GO" id="GO:0010597">
    <property type="term" value="P:green leaf volatile biosynthetic process"/>
    <property type="evidence" value="ECO:0007669"/>
    <property type="project" value="UniProtKB-ARBA"/>
</dbReference>
<evidence type="ECO:0000259" key="8">
    <source>
        <dbReference type="PROSITE" id="PS51293"/>
    </source>
</evidence>
<keyword evidence="6" id="KW-0539">Nucleus</keyword>
<dbReference type="InterPro" id="IPR017930">
    <property type="entry name" value="Myb_dom"/>
</dbReference>
<dbReference type="PROSITE" id="PS50090">
    <property type="entry name" value="MYB_LIKE"/>
    <property type="match status" value="1"/>
</dbReference>
<evidence type="ECO:0000256" key="6">
    <source>
        <dbReference type="ARBA" id="ARBA00023242"/>
    </source>
</evidence>
<proteinExistence type="predicted"/>
<dbReference type="EMBL" id="JAJAGQ010000003">
    <property type="protein sequence ID" value="KAJ8568376.1"/>
    <property type="molecule type" value="Genomic_DNA"/>
</dbReference>
<dbReference type="GO" id="GO:0005634">
    <property type="term" value="C:nucleus"/>
    <property type="evidence" value="ECO:0007669"/>
    <property type="project" value="UniProtKB-SubCell"/>
</dbReference>
<keyword evidence="3" id="KW-0805">Transcription regulation</keyword>
<evidence type="ECO:0000256" key="1">
    <source>
        <dbReference type="ARBA" id="ARBA00004123"/>
    </source>
</evidence>
<evidence type="ECO:0000259" key="7">
    <source>
        <dbReference type="PROSITE" id="PS50090"/>
    </source>
</evidence>
<name>A0A9Q1MUG8_9SOLA</name>
<dbReference type="PROSITE" id="PS51294">
    <property type="entry name" value="HTH_MYB"/>
    <property type="match status" value="1"/>
</dbReference>
<dbReference type="Proteomes" id="UP001152561">
    <property type="component" value="Unassembled WGS sequence"/>
</dbReference>
<dbReference type="GO" id="GO:0009751">
    <property type="term" value="P:response to salicylic acid"/>
    <property type="evidence" value="ECO:0007669"/>
    <property type="project" value="TreeGrafter"/>
</dbReference>
<keyword evidence="5" id="KW-0804">Transcription</keyword>
<evidence type="ECO:0000256" key="2">
    <source>
        <dbReference type="ARBA" id="ARBA00022473"/>
    </source>
</evidence>
<dbReference type="FunFam" id="1.10.10.60:FF:000009">
    <property type="entry name" value="transcription factor MYB1R1"/>
    <property type="match status" value="1"/>
</dbReference>
<dbReference type="NCBIfam" id="TIGR01557">
    <property type="entry name" value="myb_SHAQKYF"/>
    <property type="match status" value="1"/>
</dbReference>
<dbReference type="OrthoDB" id="118550at2759"/>
<dbReference type="InterPro" id="IPR052245">
    <property type="entry name" value="Plant_Stress_Dev_TF"/>
</dbReference>
<evidence type="ECO:0000313" key="10">
    <source>
        <dbReference type="EMBL" id="KAJ8568376.1"/>
    </source>
</evidence>
<accession>A0A9Q1MUG8</accession>
<dbReference type="PANTHER" id="PTHR44191">
    <property type="entry name" value="TRANSCRIPTION FACTOR KUA1"/>
    <property type="match status" value="1"/>
</dbReference>
<reference evidence="11" key="1">
    <citation type="journal article" date="2023" name="Proc. Natl. Acad. Sci. U.S.A.">
        <title>Genomic and structural basis for evolution of tropane alkaloid biosynthesis.</title>
        <authorList>
            <person name="Wanga Y.-J."/>
            <person name="Taina T."/>
            <person name="Yua J.-Y."/>
            <person name="Lia J."/>
            <person name="Xua B."/>
            <person name="Chenc J."/>
            <person name="D'Auriad J.C."/>
            <person name="Huanga J.-P."/>
            <person name="Huanga S.-X."/>
        </authorList>
    </citation>
    <scope>NUCLEOTIDE SEQUENCE [LARGE SCALE GENOMIC DNA]</scope>
    <source>
        <strain evidence="11">cv. KIB-2019</strain>
    </source>
</reference>
<dbReference type="AlphaFoldDB" id="A0A9Q1MUG8"/>
<comment type="subcellular location">
    <subcellularLocation>
        <location evidence="1">Nucleus</location>
    </subcellularLocation>
</comment>
<dbReference type="GO" id="GO:0009739">
    <property type="term" value="P:response to gibberellin"/>
    <property type="evidence" value="ECO:0007669"/>
    <property type="project" value="TreeGrafter"/>
</dbReference>
<dbReference type="Pfam" id="PF00249">
    <property type="entry name" value="Myb_DNA-binding"/>
    <property type="match status" value="2"/>
</dbReference>
<dbReference type="GO" id="GO:0000976">
    <property type="term" value="F:transcription cis-regulatory region binding"/>
    <property type="evidence" value="ECO:0007669"/>
    <property type="project" value="UniProtKB-ARBA"/>
</dbReference>
<evidence type="ECO:0000256" key="5">
    <source>
        <dbReference type="ARBA" id="ARBA00023163"/>
    </source>
</evidence>
<dbReference type="SUPFAM" id="SSF46689">
    <property type="entry name" value="Homeodomain-like"/>
    <property type="match status" value="2"/>
</dbReference>
<dbReference type="Gene3D" id="1.10.10.60">
    <property type="entry name" value="Homeodomain-like"/>
    <property type="match status" value="2"/>
</dbReference>
<evidence type="ECO:0000256" key="4">
    <source>
        <dbReference type="ARBA" id="ARBA00023125"/>
    </source>
</evidence>
<feature type="domain" description="HTH myb-type" evidence="9">
    <location>
        <begin position="90"/>
        <end position="147"/>
    </location>
</feature>
<keyword evidence="2" id="KW-0217">Developmental protein</keyword>
<feature type="domain" description="Myb-like" evidence="7">
    <location>
        <begin position="91"/>
        <end position="143"/>
    </location>
</feature>
<dbReference type="PANTHER" id="PTHR44191:SF17">
    <property type="entry name" value="I-BOX BINDING FACTOR"/>
    <property type="match status" value="1"/>
</dbReference>
<evidence type="ECO:0000256" key="3">
    <source>
        <dbReference type="ARBA" id="ARBA00023015"/>
    </source>
</evidence>
<dbReference type="PROSITE" id="PS51293">
    <property type="entry name" value="SANT"/>
    <property type="match status" value="2"/>
</dbReference>
<keyword evidence="4" id="KW-0238">DNA-binding</keyword>
<keyword evidence="11" id="KW-1185">Reference proteome</keyword>
<feature type="domain" description="SANT" evidence="8">
    <location>
        <begin position="99"/>
        <end position="147"/>
    </location>
</feature>
<sequence length="406" mass="43082">MSSDRTCNSSSWTKEEDKAFETALAIYSGDSDQFLMIAAAVPGKSLQEIIEHYNVLVEDINDIESANVPLPKYGRMQSCSSSRSRLSGAKVERRKGIAWTAEEHRLFLQGLEKYGRGDWRNISRNCVLSRTPTQVASHAQKFFSRLNDNNKAKKRRSIHDITSAYAADIAEPSEGQNSDKLKGPCGGLLQWPITDYVTEAFDIGMSSLPRPVGNCTNGAIEGPSAVNPEKFPAGAAVGSEWNSSFPDVDEFLLSIEDLITVPAEGTSGAWRGVDTRTSPSLGLQPSVVGGTGMYSHPVTVPAEGTSGAWSGVDTRTSPSLSLQSSVTTGMFPRPVTKVGSLEELMTTKQLVGPTQVGSTVATASLPLSIAGHMGVAGCTASSSGAKYGFESVVGAPEGGFSVDSMQ</sequence>
<dbReference type="SMART" id="SM00717">
    <property type="entry name" value="SANT"/>
    <property type="match status" value="2"/>
</dbReference>
<dbReference type="GO" id="GO:0006355">
    <property type="term" value="P:regulation of DNA-templated transcription"/>
    <property type="evidence" value="ECO:0007669"/>
    <property type="project" value="UniProtKB-ARBA"/>
</dbReference>
<dbReference type="InterPro" id="IPR006447">
    <property type="entry name" value="Myb_dom_plants"/>
</dbReference>
<organism evidence="10 11">
    <name type="scientific">Anisodus acutangulus</name>
    <dbReference type="NCBI Taxonomy" id="402998"/>
    <lineage>
        <taxon>Eukaryota</taxon>
        <taxon>Viridiplantae</taxon>
        <taxon>Streptophyta</taxon>
        <taxon>Embryophyta</taxon>
        <taxon>Tracheophyta</taxon>
        <taxon>Spermatophyta</taxon>
        <taxon>Magnoliopsida</taxon>
        <taxon>eudicotyledons</taxon>
        <taxon>Gunneridae</taxon>
        <taxon>Pentapetalae</taxon>
        <taxon>asterids</taxon>
        <taxon>lamiids</taxon>
        <taxon>Solanales</taxon>
        <taxon>Solanaceae</taxon>
        <taxon>Solanoideae</taxon>
        <taxon>Hyoscyameae</taxon>
        <taxon>Anisodus</taxon>
    </lineage>
</organism>
<dbReference type="FunFam" id="1.10.10.60:FF:000154">
    <property type="entry name" value="Transcription factor SRM1"/>
    <property type="match status" value="1"/>
</dbReference>
<dbReference type="GO" id="GO:0009908">
    <property type="term" value="P:flower development"/>
    <property type="evidence" value="ECO:0007669"/>
    <property type="project" value="UniProtKB-ARBA"/>
</dbReference>
<dbReference type="InterPro" id="IPR009057">
    <property type="entry name" value="Homeodomain-like_sf"/>
</dbReference>
<protein>
    <submittedName>
        <fullName evidence="10">Uncharacterized protein</fullName>
    </submittedName>
</protein>
<evidence type="ECO:0000313" key="11">
    <source>
        <dbReference type="Proteomes" id="UP001152561"/>
    </source>
</evidence>
<feature type="domain" description="SANT" evidence="8">
    <location>
        <begin position="9"/>
        <end position="61"/>
    </location>
</feature>
<dbReference type="InterPro" id="IPR001005">
    <property type="entry name" value="SANT/Myb"/>
</dbReference>
<evidence type="ECO:0000259" key="9">
    <source>
        <dbReference type="PROSITE" id="PS51294"/>
    </source>
</evidence>
<dbReference type="InterPro" id="IPR017884">
    <property type="entry name" value="SANT_dom"/>
</dbReference>
<dbReference type="CDD" id="cd00167">
    <property type="entry name" value="SANT"/>
    <property type="match status" value="2"/>
</dbReference>